<keyword evidence="1" id="KW-1133">Transmembrane helix</keyword>
<keyword evidence="4" id="KW-1185">Reference proteome</keyword>
<keyword evidence="1" id="KW-0812">Transmembrane</keyword>
<feature type="transmembrane region" description="Helical" evidence="1">
    <location>
        <begin position="54"/>
        <end position="71"/>
    </location>
</feature>
<feature type="transmembrane region" description="Helical" evidence="1">
    <location>
        <begin position="211"/>
        <end position="228"/>
    </location>
</feature>
<accession>A0ABN2VR10</accession>
<feature type="transmembrane region" description="Helical" evidence="1">
    <location>
        <begin position="77"/>
        <end position="95"/>
    </location>
</feature>
<evidence type="ECO:0000259" key="2">
    <source>
        <dbReference type="Pfam" id="PF01478"/>
    </source>
</evidence>
<organism evidence="3 4">
    <name type="scientific">Aeromicrobium halocynthiae</name>
    <dbReference type="NCBI Taxonomy" id="560557"/>
    <lineage>
        <taxon>Bacteria</taxon>
        <taxon>Bacillati</taxon>
        <taxon>Actinomycetota</taxon>
        <taxon>Actinomycetes</taxon>
        <taxon>Propionibacteriales</taxon>
        <taxon>Nocardioidaceae</taxon>
        <taxon>Aeromicrobium</taxon>
    </lineage>
</organism>
<feature type="transmembrane region" description="Helical" evidence="1">
    <location>
        <begin position="6"/>
        <end position="25"/>
    </location>
</feature>
<name>A0ABN2VR10_9ACTN</name>
<comment type="caution">
    <text evidence="3">The sequence shown here is derived from an EMBL/GenBank/DDBJ whole genome shotgun (WGS) entry which is preliminary data.</text>
</comment>
<dbReference type="Gene3D" id="1.20.120.1220">
    <property type="match status" value="1"/>
</dbReference>
<sequence>MSTEVVVALAAVVAGLAGAAGPAVVRRLPEPVPHPDEEATKVHYADMGSGRTSVLLAVLAAALTVSIAGLLPSPSLLGVWVALAGVGSWLAWVDWRTRLLPFRLTAPLHVAVLALTALAAVVERDAGLLWAGLLANVLVFVLFWVLWFVGARVGSTFGYGDVRLAGILALALGPLGYTATAAGIYAGFLLGAVGGIALSALGIVDRKGFAFGPYMVVGAFVGPLVVSLW</sequence>
<dbReference type="EMBL" id="BAAAPY010000001">
    <property type="protein sequence ID" value="GAA2069918.1"/>
    <property type="molecule type" value="Genomic_DNA"/>
</dbReference>
<feature type="transmembrane region" description="Helical" evidence="1">
    <location>
        <begin position="102"/>
        <end position="122"/>
    </location>
</feature>
<dbReference type="Pfam" id="PF01478">
    <property type="entry name" value="Peptidase_A24"/>
    <property type="match status" value="1"/>
</dbReference>
<gene>
    <name evidence="3" type="ORF">GCM10009821_03360</name>
</gene>
<feature type="domain" description="Prepilin type IV endopeptidase peptidase" evidence="2">
    <location>
        <begin position="84"/>
        <end position="191"/>
    </location>
</feature>
<dbReference type="InterPro" id="IPR000045">
    <property type="entry name" value="Prepilin_IV_endopep_pep"/>
</dbReference>
<feature type="transmembrane region" description="Helical" evidence="1">
    <location>
        <begin position="128"/>
        <end position="150"/>
    </location>
</feature>
<dbReference type="Proteomes" id="UP001501480">
    <property type="component" value="Unassembled WGS sequence"/>
</dbReference>
<proteinExistence type="predicted"/>
<evidence type="ECO:0000313" key="3">
    <source>
        <dbReference type="EMBL" id="GAA2069918.1"/>
    </source>
</evidence>
<evidence type="ECO:0000313" key="4">
    <source>
        <dbReference type="Proteomes" id="UP001501480"/>
    </source>
</evidence>
<feature type="transmembrane region" description="Helical" evidence="1">
    <location>
        <begin position="162"/>
        <end position="179"/>
    </location>
</feature>
<dbReference type="RefSeq" id="WP_344323540.1">
    <property type="nucleotide sequence ID" value="NZ_BAAAPY010000001.1"/>
</dbReference>
<protein>
    <recommendedName>
        <fullName evidence="2">Prepilin type IV endopeptidase peptidase domain-containing protein</fullName>
    </recommendedName>
</protein>
<reference evidence="3 4" key="1">
    <citation type="journal article" date="2019" name="Int. J. Syst. Evol. Microbiol.">
        <title>The Global Catalogue of Microorganisms (GCM) 10K type strain sequencing project: providing services to taxonomists for standard genome sequencing and annotation.</title>
        <authorList>
            <consortium name="The Broad Institute Genomics Platform"/>
            <consortium name="The Broad Institute Genome Sequencing Center for Infectious Disease"/>
            <person name="Wu L."/>
            <person name="Ma J."/>
        </authorList>
    </citation>
    <scope>NUCLEOTIDE SEQUENCE [LARGE SCALE GENOMIC DNA]</scope>
    <source>
        <strain evidence="3 4">JCM 15749</strain>
    </source>
</reference>
<feature type="transmembrane region" description="Helical" evidence="1">
    <location>
        <begin position="185"/>
        <end position="204"/>
    </location>
</feature>
<keyword evidence="1" id="KW-0472">Membrane</keyword>
<evidence type="ECO:0000256" key="1">
    <source>
        <dbReference type="SAM" id="Phobius"/>
    </source>
</evidence>